<dbReference type="HAMAP" id="MF_00969">
    <property type="entry name" value="TRCF"/>
    <property type="match status" value="1"/>
</dbReference>
<feature type="domain" description="Helicase C-terminal" evidence="15">
    <location>
        <begin position="813"/>
        <end position="974"/>
    </location>
</feature>
<keyword evidence="8 13" id="KW-0238">DNA-binding</keyword>
<dbReference type="GO" id="GO:0005524">
    <property type="term" value="F:ATP binding"/>
    <property type="evidence" value="ECO:0007669"/>
    <property type="project" value="UniProtKB-UniRule"/>
</dbReference>
<comment type="similarity">
    <text evidence="11 13">In the C-terminal section; belongs to the helicase family. RecG subfamily.</text>
</comment>
<dbReference type="SMART" id="SM00487">
    <property type="entry name" value="DEXDc"/>
    <property type="match status" value="1"/>
</dbReference>
<evidence type="ECO:0000256" key="3">
    <source>
        <dbReference type="ARBA" id="ARBA00022741"/>
    </source>
</evidence>
<dbReference type="EMBL" id="CP038015">
    <property type="protein sequence ID" value="QBP42977.1"/>
    <property type="molecule type" value="Genomic_DNA"/>
</dbReference>
<dbReference type="PROSITE" id="PS51194">
    <property type="entry name" value="HELICASE_CTER"/>
    <property type="match status" value="1"/>
</dbReference>
<dbReference type="InterPro" id="IPR036101">
    <property type="entry name" value="CarD-like/TRCF_RID_sf"/>
</dbReference>
<keyword evidence="2 13" id="KW-0963">Cytoplasm</keyword>
<dbReference type="SUPFAM" id="SSF143517">
    <property type="entry name" value="TRCF domain-like"/>
    <property type="match status" value="1"/>
</dbReference>
<dbReference type="Gene3D" id="3.90.1150.50">
    <property type="entry name" value="Transcription-repair-coupling factor, D7 domain"/>
    <property type="match status" value="1"/>
</dbReference>
<dbReference type="Gene3D" id="3.30.2060.10">
    <property type="entry name" value="Penicillin-binding protein 1b domain"/>
    <property type="match status" value="1"/>
</dbReference>
<evidence type="ECO:0000256" key="10">
    <source>
        <dbReference type="ARBA" id="ARBA00061104"/>
    </source>
</evidence>
<keyword evidence="6" id="KW-0347">Helicase</keyword>
<evidence type="ECO:0000256" key="7">
    <source>
        <dbReference type="ARBA" id="ARBA00022840"/>
    </source>
</evidence>
<dbReference type="FunFam" id="3.40.50.300:FF:000546">
    <property type="entry name" value="Transcription-repair-coupling factor"/>
    <property type="match status" value="1"/>
</dbReference>
<gene>
    <name evidence="13 16" type="primary">mfd</name>
    <name evidence="16" type="ORF">E2636_18350</name>
</gene>
<feature type="domain" description="Helicase ATP-binding" evidence="14">
    <location>
        <begin position="638"/>
        <end position="799"/>
    </location>
</feature>
<dbReference type="GO" id="GO:0006355">
    <property type="term" value="P:regulation of DNA-templated transcription"/>
    <property type="evidence" value="ECO:0007669"/>
    <property type="project" value="UniProtKB-UniRule"/>
</dbReference>
<evidence type="ECO:0000256" key="5">
    <source>
        <dbReference type="ARBA" id="ARBA00022801"/>
    </source>
</evidence>
<dbReference type="Gene3D" id="2.40.10.170">
    <property type="match status" value="1"/>
</dbReference>
<dbReference type="GO" id="GO:0016787">
    <property type="term" value="F:hydrolase activity"/>
    <property type="evidence" value="ECO:0007669"/>
    <property type="project" value="UniProtKB-KW"/>
</dbReference>
<dbReference type="PROSITE" id="PS51192">
    <property type="entry name" value="HELICASE_ATP_BIND_1"/>
    <property type="match status" value="1"/>
</dbReference>
<evidence type="ECO:0000256" key="11">
    <source>
        <dbReference type="ARBA" id="ARBA00061399"/>
    </source>
</evidence>
<dbReference type="InterPro" id="IPR037235">
    <property type="entry name" value="TRCF-like_C_D7"/>
</dbReference>
<dbReference type="SUPFAM" id="SSF141259">
    <property type="entry name" value="CarD-like"/>
    <property type="match status" value="1"/>
</dbReference>
<reference evidence="16 17" key="1">
    <citation type="submission" date="2019-03" db="EMBL/GenBank/DDBJ databases">
        <title>Complete genome sequence of Paenisporosarcina antarctica CGMCC 1.6503T.</title>
        <authorList>
            <person name="Rong J.-C."/>
            <person name="Chi N.-Y."/>
            <person name="Zhang Q.-F."/>
        </authorList>
    </citation>
    <scope>NUCLEOTIDE SEQUENCE [LARGE SCALE GENOMIC DNA]</scope>
    <source>
        <strain evidence="16 17">CGMCC 1.6503</strain>
    </source>
</reference>
<dbReference type="OrthoDB" id="9804325at2"/>
<evidence type="ECO:0000313" key="17">
    <source>
        <dbReference type="Proteomes" id="UP000294292"/>
    </source>
</evidence>
<dbReference type="RefSeq" id="WP_134211696.1">
    <property type="nucleotide sequence ID" value="NZ_CP038015.1"/>
</dbReference>
<dbReference type="InterPro" id="IPR004576">
    <property type="entry name" value="Mfd"/>
</dbReference>
<dbReference type="GO" id="GO:0003684">
    <property type="term" value="F:damaged DNA binding"/>
    <property type="evidence" value="ECO:0007669"/>
    <property type="project" value="InterPro"/>
</dbReference>
<dbReference type="Pfam" id="PF02559">
    <property type="entry name" value="CarD_TRCF_RID"/>
    <property type="match status" value="1"/>
</dbReference>
<evidence type="ECO:0000259" key="15">
    <source>
        <dbReference type="PROSITE" id="PS51194"/>
    </source>
</evidence>
<dbReference type="SUPFAM" id="SSF52540">
    <property type="entry name" value="P-loop containing nucleoside triphosphate hydrolases"/>
    <property type="match status" value="4"/>
</dbReference>
<dbReference type="CDD" id="cd17991">
    <property type="entry name" value="DEXHc_TRCF"/>
    <property type="match status" value="1"/>
</dbReference>
<evidence type="ECO:0000256" key="9">
    <source>
        <dbReference type="ARBA" id="ARBA00023204"/>
    </source>
</evidence>
<keyword evidence="9 13" id="KW-0234">DNA repair</keyword>
<comment type="subcellular location">
    <subcellularLocation>
        <location evidence="1 13">Cytoplasm</location>
    </subcellularLocation>
</comment>
<dbReference type="Pfam" id="PF00271">
    <property type="entry name" value="Helicase_C"/>
    <property type="match status" value="1"/>
</dbReference>
<dbReference type="SMART" id="SM00982">
    <property type="entry name" value="TRCF"/>
    <property type="match status" value="1"/>
</dbReference>
<proteinExistence type="inferred from homology"/>
<dbReference type="InterPro" id="IPR001650">
    <property type="entry name" value="Helicase_C-like"/>
</dbReference>
<organism evidence="16 17">
    <name type="scientific">Paenisporosarcina antarctica</name>
    <dbReference type="NCBI Taxonomy" id="417367"/>
    <lineage>
        <taxon>Bacteria</taxon>
        <taxon>Bacillati</taxon>
        <taxon>Bacillota</taxon>
        <taxon>Bacilli</taxon>
        <taxon>Bacillales</taxon>
        <taxon>Caryophanaceae</taxon>
        <taxon>Paenisporosarcina</taxon>
    </lineage>
</organism>
<dbReference type="InterPro" id="IPR014001">
    <property type="entry name" value="Helicase_ATP-bd"/>
</dbReference>
<dbReference type="GO" id="GO:0005737">
    <property type="term" value="C:cytoplasm"/>
    <property type="evidence" value="ECO:0007669"/>
    <property type="project" value="UniProtKB-SubCell"/>
</dbReference>
<evidence type="ECO:0000256" key="2">
    <source>
        <dbReference type="ARBA" id="ARBA00022490"/>
    </source>
</evidence>
<dbReference type="AlphaFoldDB" id="A0A4P7A299"/>
<comment type="function">
    <text evidence="13">Couples transcription and DNA repair by recognizing RNA polymerase (RNAP) stalled at DNA lesions. Mediates ATP-dependent release of RNAP and its truncated transcript from the DNA, and recruitment of nucleotide excision repair machinery to the damaged site.</text>
</comment>
<protein>
    <recommendedName>
        <fullName evidence="12 13">Transcription-repair-coupling factor</fullName>
        <shortName evidence="13">TRCF</shortName>
        <ecNumber evidence="13">3.6.4.-</ecNumber>
    </recommendedName>
</protein>
<dbReference type="InterPro" id="IPR027417">
    <property type="entry name" value="P-loop_NTPase"/>
</dbReference>
<dbReference type="EC" id="3.6.4.-" evidence="13"/>
<keyword evidence="3 13" id="KW-0547">Nucleotide-binding</keyword>
<evidence type="ECO:0000256" key="12">
    <source>
        <dbReference type="ARBA" id="ARBA00070128"/>
    </source>
</evidence>
<dbReference type="SMART" id="SM00490">
    <property type="entry name" value="HELICc"/>
    <property type="match status" value="1"/>
</dbReference>
<evidence type="ECO:0000256" key="13">
    <source>
        <dbReference type="HAMAP-Rule" id="MF_00969"/>
    </source>
</evidence>
<dbReference type="Gene3D" id="3.40.50.300">
    <property type="entry name" value="P-loop containing nucleotide triphosphate hydrolases"/>
    <property type="match status" value="2"/>
</dbReference>
<evidence type="ECO:0000259" key="14">
    <source>
        <dbReference type="PROSITE" id="PS51192"/>
    </source>
</evidence>
<evidence type="ECO:0000256" key="8">
    <source>
        <dbReference type="ARBA" id="ARBA00023125"/>
    </source>
</evidence>
<keyword evidence="4 13" id="KW-0227">DNA damage</keyword>
<dbReference type="InterPro" id="IPR005118">
    <property type="entry name" value="TRCF_C"/>
</dbReference>
<keyword evidence="7 13" id="KW-0067">ATP-binding</keyword>
<evidence type="ECO:0000256" key="1">
    <source>
        <dbReference type="ARBA" id="ARBA00004496"/>
    </source>
</evidence>
<dbReference type="Gene3D" id="3.40.50.11180">
    <property type="match status" value="1"/>
</dbReference>
<keyword evidence="5 13" id="KW-0378">Hydrolase</keyword>
<dbReference type="GO" id="GO:0003678">
    <property type="term" value="F:DNA helicase activity"/>
    <property type="evidence" value="ECO:0007669"/>
    <property type="project" value="TreeGrafter"/>
</dbReference>
<dbReference type="InterPro" id="IPR047112">
    <property type="entry name" value="RecG/Mfd"/>
</dbReference>
<sequence>MESLHRLLMKDHHINTLLTDIQKGIDQQLVTGLVGGSRPLFIQSIAKEMDKPILVVSPNLLHAQRLFEDMAKLLGEDQVRLYPADELIAADLSVSSPELRAERIETLEFMHSQKRGVVITPIAGLRRQMPNLKQWRASRLETAIGQEVILDDWLDHLVAMGYSRQPMVTAPGEFALRGGILDIYPIYLQHPIRIEFFDTEVDSIRTFSAEDQRSIKKLKKVCILPATEFVWTRSQLTNLAEKLEESLTSSLKKMKKAETKELLLQHINHDIELLRQGDVPDQMTKYVSILEDQPTFLGDYFAEDGLVLFDELGRIQETTNALEREEKDWYISLLEEGKTVHDVKLSFSFKEILGMLKQRKVYFSLFARTFSGIPLKKTIAFSCKPMQHFHGQMNLLKNEMERFVAGKFFVFILAEGKERQKKVKDVLEDYDMTSHVLVDQSIPEQPGIYIVEGEISSGFELPLQRLAVLTDNELFKQRPKKKTRPQKMTNAERIKSYSEIKPGDYIVHIHHGIGKYIGIETLEISGIHKDYLHIRYRADDKLFVPVDQIDQIQKYVASEEREPKLHKLGGAEWKKTKTKVTAAVQDIADDLIKLYAQRESEKGHAFEPDQDMQQAFEAAFAYEETEDQLRSIEEVKRDMEKERPMDRLVCGDVGYGKTEVAIRAAFKAVLDSKQIAFLVPTTILAQQHYETMKERFADFPVEVGLLSRFRSKKQQTETIKGLKSGTIDVVIGTHRLLSKDIVYHDLGLLIVDEEQRFGVTHKEKIKRFKTNVDVLTLTATPIPRTLHMSMIGVRDLSIIETPPANRFPVQTYVMEQNGALVRESIEREMARGGQSFYLYNRVEDMARKVDEIQMLVPEARVGFAHGQMTERELESVILAFLEGDYDVLVTTTIIETGIDIPNVNTLIVENADRMGLSQLYQLRGRVGRSNRVAYAYFMYQRDKVLTDVAEKRLQAIKEFTELGSGFKIAMRDLSIRGAGNLLGSQQHGFIDSVGFDLYAQMLQEAIEEKQSGVKKDEIPDVEISLPFDAYLPDVYIPDGFQKIQMYKRIKAVENEKDYEDLVDELIDRFGNMPIEAERLMRIARIKVWANQASVESIKEQDHHLTIKLSKNGTQTTNGAMLVESSLTYGRAVGFKMNNQQQLLVTIDEKKTGKHHPFDVLEAMMKILPVSRKEVASSLGE</sequence>
<dbReference type="Proteomes" id="UP000294292">
    <property type="component" value="Chromosome"/>
</dbReference>
<dbReference type="SMART" id="SM01058">
    <property type="entry name" value="CarD_TRCF"/>
    <property type="match status" value="1"/>
</dbReference>
<dbReference type="PANTHER" id="PTHR47964">
    <property type="entry name" value="ATP-DEPENDENT DNA HELICASE HOMOLOG RECG, CHLOROPLASTIC"/>
    <property type="match status" value="1"/>
</dbReference>
<evidence type="ECO:0000256" key="6">
    <source>
        <dbReference type="ARBA" id="ARBA00022806"/>
    </source>
</evidence>
<dbReference type="Pfam" id="PF03461">
    <property type="entry name" value="TRCF"/>
    <property type="match status" value="1"/>
</dbReference>
<dbReference type="NCBIfam" id="TIGR00580">
    <property type="entry name" value="mfd"/>
    <property type="match status" value="1"/>
</dbReference>
<dbReference type="InterPro" id="IPR003711">
    <property type="entry name" value="CarD-like/TRCF_RID"/>
</dbReference>
<dbReference type="PANTHER" id="PTHR47964:SF1">
    <property type="entry name" value="ATP-DEPENDENT DNA HELICASE HOMOLOG RECG, CHLOROPLASTIC"/>
    <property type="match status" value="1"/>
</dbReference>
<accession>A0A4P7A299</accession>
<dbReference type="InterPro" id="IPR041471">
    <property type="entry name" value="UvrB_inter"/>
</dbReference>
<comment type="similarity">
    <text evidence="10 13">In the N-terminal section; belongs to the UvrB family.</text>
</comment>
<evidence type="ECO:0000256" key="4">
    <source>
        <dbReference type="ARBA" id="ARBA00022763"/>
    </source>
</evidence>
<dbReference type="GO" id="GO:0000716">
    <property type="term" value="P:transcription-coupled nucleotide-excision repair, DNA damage recognition"/>
    <property type="evidence" value="ECO:0007669"/>
    <property type="project" value="UniProtKB-UniRule"/>
</dbReference>
<dbReference type="KEGG" id="panc:E2636_18350"/>
<dbReference type="InterPro" id="IPR011545">
    <property type="entry name" value="DEAD/DEAH_box_helicase_dom"/>
</dbReference>
<evidence type="ECO:0000313" key="16">
    <source>
        <dbReference type="EMBL" id="QBP42977.1"/>
    </source>
</evidence>
<name>A0A4P7A299_9BACL</name>
<keyword evidence="17" id="KW-1185">Reference proteome</keyword>
<dbReference type="Pfam" id="PF17757">
    <property type="entry name" value="UvrB_inter"/>
    <property type="match status" value="1"/>
</dbReference>
<dbReference type="Pfam" id="PF00270">
    <property type="entry name" value="DEAD"/>
    <property type="match status" value="1"/>
</dbReference>